<reference evidence="5 6" key="1">
    <citation type="submission" date="2020-03" db="EMBL/GenBank/DDBJ databases">
        <title>Genomic Encyclopedia of Type Strains, Phase IV (KMG-IV): sequencing the most valuable type-strain genomes for metagenomic binning, comparative biology and taxonomic classification.</title>
        <authorList>
            <person name="Goeker M."/>
        </authorList>
    </citation>
    <scope>NUCLEOTIDE SEQUENCE [LARGE SCALE GENOMIC DNA]</scope>
    <source>
        <strain evidence="5 6">DSM 29762</strain>
    </source>
</reference>
<dbReference type="PRINTS" id="PR00778">
    <property type="entry name" value="HTHARSR"/>
</dbReference>
<dbReference type="CDD" id="cd00090">
    <property type="entry name" value="HTH_ARSR"/>
    <property type="match status" value="1"/>
</dbReference>
<keyword evidence="1" id="KW-0805">Transcription regulation</keyword>
<dbReference type="AlphaFoldDB" id="A0A846QU81"/>
<dbReference type="GO" id="GO:0003700">
    <property type="term" value="F:DNA-binding transcription factor activity"/>
    <property type="evidence" value="ECO:0007669"/>
    <property type="project" value="InterPro"/>
</dbReference>
<keyword evidence="6" id="KW-1185">Reference proteome</keyword>
<proteinExistence type="predicted"/>
<sequence>MGVTKTEIFTEKQNQLAIVLKVLAHPARIAILEYISTQEACICNDIVEEVGLAQPTISQHLKELKKIDLISGEIEGKSICYCINLQKWKEIQQLLNSFFLNTQSNCC</sequence>
<comment type="caution">
    <text evidence="5">The sequence shown here is derived from an EMBL/GenBank/DDBJ whole genome shotgun (WGS) entry which is preliminary data.</text>
</comment>
<evidence type="ECO:0000256" key="1">
    <source>
        <dbReference type="ARBA" id="ARBA00023015"/>
    </source>
</evidence>
<dbReference type="SMART" id="SM00418">
    <property type="entry name" value="HTH_ARSR"/>
    <property type="match status" value="1"/>
</dbReference>
<evidence type="ECO:0000256" key="3">
    <source>
        <dbReference type="ARBA" id="ARBA00023163"/>
    </source>
</evidence>
<dbReference type="InterPro" id="IPR051081">
    <property type="entry name" value="HTH_MetalResp_TranReg"/>
</dbReference>
<dbReference type="Pfam" id="PF01022">
    <property type="entry name" value="HTH_5"/>
    <property type="match status" value="1"/>
</dbReference>
<dbReference type="InterPro" id="IPR001845">
    <property type="entry name" value="HTH_ArsR_DNA-bd_dom"/>
</dbReference>
<feature type="domain" description="HTH arsR-type" evidence="4">
    <location>
        <begin position="8"/>
        <end position="106"/>
    </location>
</feature>
<accession>A0A846QU81</accession>
<keyword evidence="2 5" id="KW-0238">DNA-binding</keyword>
<dbReference type="InterPro" id="IPR036388">
    <property type="entry name" value="WH-like_DNA-bd_sf"/>
</dbReference>
<name>A0A846QU81_9FLAO</name>
<keyword evidence="3" id="KW-0804">Transcription</keyword>
<dbReference type="SUPFAM" id="SSF46785">
    <property type="entry name" value="Winged helix' DNA-binding domain"/>
    <property type="match status" value="1"/>
</dbReference>
<organism evidence="5 6">
    <name type="scientific">Saonia flava</name>
    <dbReference type="NCBI Taxonomy" id="523696"/>
    <lineage>
        <taxon>Bacteria</taxon>
        <taxon>Pseudomonadati</taxon>
        <taxon>Bacteroidota</taxon>
        <taxon>Flavobacteriia</taxon>
        <taxon>Flavobacteriales</taxon>
        <taxon>Flavobacteriaceae</taxon>
        <taxon>Saonia</taxon>
    </lineage>
</organism>
<dbReference type="EMBL" id="JAATJJ010000001">
    <property type="protein sequence ID" value="NJB71781.1"/>
    <property type="molecule type" value="Genomic_DNA"/>
</dbReference>
<dbReference type="RefSeq" id="WP_167963906.1">
    <property type="nucleotide sequence ID" value="NZ_JAATJJ010000001.1"/>
</dbReference>
<evidence type="ECO:0000259" key="4">
    <source>
        <dbReference type="PROSITE" id="PS50987"/>
    </source>
</evidence>
<dbReference type="InterPro" id="IPR011991">
    <property type="entry name" value="ArsR-like_HTH"/>
</dbReference>
<evidence type="ECO:0000313" key="6">
    <source>
        <dbReference type="Proteomes" id="UP000590442"/>
    </source>
</evidence>
<dbReference type="PANTHER" id="PTHR33154">
    <property type="entry name" value="TRANSCRIPTIONAL REGULATOR, ARSR FAMILY"/>
    <property type="match status" value="1"/>
</dbReference>
<dbReference type="PROSITE" id="PS50987">
    <property type="entry name" value="HTH_ARSR_2"/>
    <property type="match status" value="1"/>
</dbReference>
<dbReference type="PANTHER" id="PTHR33154:SF15">
    <property type="entry name" value="REGULATORY PROTEIN ARSR"/>
    <property type="match status" value="1"/>
</dbReference>
<protein>
    <submittedName>
        <fullName evidence="5">DNA-binding transcriptional ArsR family regulator</fullName>
    </submittedName>
</protein>
<dbReference type="Proteomes" id="UP000590442">
    <property type="component" value="Unassembled WGS sequence"/>
</dbReference>
<evidence type="ECO:0000313" key="5">
    <source>
        <dbReference type="EMBL" id="NJB71781.1"/>
    </source>
</evidence>
<dbReference type="InterPro" id="IPR036390">
    <property type="entry name" value="WH_DNA-bd_sf"/>
</dbReference>
<gene>
    <name evidence="5" type="ORF">GGR42_002243</name>
</gene>
<dbReference type="Gene3D" id="1.10.10.10">
    <property type="entry name" value="Winged helix-like DNA-binding domain superfamily/Winged helix DNA-binding domain"/>
    <property type="match status" value="1"/>
</dbReference>
<dbReference type="GO" id="GO:0003677">
    <property type="term" value="F:DNA binding"/>
    <property type="evidence" value="ECO:0007669"/>
    <property type="project" value="UniProtKB-KW"/>
</dbReference>
<dbReference type="NCBIfam" id="NF033788">
    <property type="entry name" value="HTH_metalloreg"/>
    <property type="match status" value="1"/>
</dbReference>
<evidence type="ECO:0000256" key="2">
    <source>
        <dbReference type="ARBA" id="ARBA00023125"/>
    </source>
</evidence>